<proteinExistence type="predicted"/>
<reference evidence="1 2" key="1">
    <citation type="submission" date="2020-08" db="EMBL/GenBank/DDBJ databases">
        <title>Genomic Encyclopedia of Type Strains, Phase IV (KMG-V): Genome sequencing to study the core and pangenomes of soil and plant-associated prokaryotes.</title>
        <authorList>
            <person name="Whitman W."/>
        </authorList>
    </citation>
    <scope>NUCLEOTIDE SEQUENCE [LARGE SCALE GENOMIC DNA]</scope>
    <source>
        <strain evidence="1 2">X5P3</strain>
    </source>
</reference>
<organism evidence="1 2">
    <name type="scientific">Granulicella mallensis</name>
    <dbReference type="NCBI Taxonomy" id="940614"/>
    <lineage>
        <taxon>Bacteria</taxon>
        <taxon>Pseudomonadati</taxon>
        <taxon>Acidobacteriota</taxon>
        <taxon>Terriglobia</taxon>
        <taxon>Terriglobales</taxon>
        <taxon>Acidobacteriaceae</taxon>
        <taxon>Granulicella</taxon>
    </lineage>
</organism>
<name>A0A7W7ZM23_9BACT</name>
<dbReference type="Proteomes" id="UP000584867">
    <property type="component" value="Unassembled WGS sequence"/>
</dbReference>
<comment type="caution">
    <text evidence="1">The sequence shown here is derived from an EMBL/GenBank/DDBJ whole genome shotgun (WGS) entry which is preliminary data.</text>
</comment>
<accession>A0A7W7ZM23</accession>
<dbReference type="AlphaFoldDB" id="A0A7W7ZM23"/>
<evidence type="ECO:0000313" key="2">
    <source>
        <dbReference type="Proteomes" id="UP000584867"/>
    </source>
</evidence>
<dbReference type="EMBL" id="JACHIO010000003">
    <property type="protein sequence ID" value="MBB5062454.1"/>
    <property type="molecule type" value="Genomic_DNA"/>
</dbReference>
<gene>
    <name evidence="1" type="ORF">HDF15_000784</name>
</gene>
<evidence type="ECO:0000313" key="1">
    <source>
        <dbReference type="EMBL" id="MBB5062454.1"/>
    </source>
</evidence>
<protein>
    <submittedName>
        <fullName evidence="1">Uncharacterized protein</fullName>
    </submittedName>
</protein>
<sequence>MQWYKRFFQKISDLVPTPDVESTAIILSKLDPHHIEVENIRSLLGISHRAARTICETAVSRGLFSHRVVLVCPDDDSVAYEVRDSRPIPETLPCSHRDGDDIVRVEVPSGSLQRREFYVFNER</sequence>